<dbReference type="EMBL" id="AGZI01000002">
    <property type="protein sequence ID" value="EKU84618.1"/>
    <property type="molecule type" value="Genomic_DNA"/>
</dbReference>
<dbReference type="InterPro" id="IPR000432">
    <property type="entry name" value="DNA_mismatch_repair_MutS_C"/>
</dbReference>
<dbReference type="GO" id="GO:0006298">
    <property type="term" value="P:mismatch repair"/>
    <property type="evidence" value="ECO:0007669"/>
    <property type="project" value="UniProtKB-UniRule"/>
</dbReference>
<dbReference type="NCBIfam" id="TIGR01070">
    <property type="entry name" value="mutS1"/>
    <property type="match status" value="1"/>
</dbReference>
<dbReference type="eggNOG" id="COG0249">
    <property type="taxonomic scope" value="Bacteria"/>
</dbReference>
<keyword evidence="5 9" id="KW-0067">ATP-binding</keyword>
<dbReference type="HOGENOM" id="CLU_002472_4_0_4"/>
<evidence type="ECO:0000256" key="10">
    <source>
        <dbReference type="RuleBase" id="RU003756"/>
    </source>
</evidence>
<evidence type="ECO:0000313" key="12">
    <source>
        <dbReference type="EMBL" id="EKU84618.1"/>
    </source>
</evidence>
<dbReference type="Pfam" id="PF01624">
    <property type="entry name" value="MutS_I"/>
    <property type="match status" value="1"/>
</dbReference>
<dbReference type="Pfam" id="PF05192">
    <property type="entry name" value="MutS_III"/>
    <property type="match status" value="1"/>
</dbReference>
<dbReference type="GO" id="GO:0005524">
    <property type="term" value="F:ATP binding"/>
    <property type="evidence" value="ECO:0007669"/>
    <property type="project" value="UniProtKB-UniRule"/>
</dbReference>
<feature type="binding site" evidence="9">
    <location>
        <begin position="639"/>
        <end position="646"/>
    </location>
    <ligand>
        <name>ATP</name>
        <dbReference type="ChEBI" id="CHEBI:30616"/>
    </ligand>
</feature>
<dbReference type="Gene3D" id="3.40.50.300">
    <property type="entry name" value="P-loop containing nucleotide triphosphate hydrolases"/>
    <property type="match status" value="1"/>
</dbReference>
<dbReference type="SUPFAM" id="SSF53150">
    <property type="entry name" value="DNA repair protein MutS, domain II"/>
    <property type="match status" value="1"/>
</dbReference>
<sequence length="890" mass="97138">MTTAPKEINAAAIKNSATEKLTPMMQQYMSIKANYPTMLVFYRMGDFYELFFDDAEKASRVLGITLTARGKSGDQPIKMAGVPFHSLDGYLAKLVKLGESCAICEQIGDPALSKGPVERKVVRVVTPGTLTDSDLLPEKAERPLLALCLINQRKTVTAGLAWLSLASGNLRLMEFSGDARAVEQRLAHELERISPAEILRADCADMFETDGSNAHLQRVPEWHFDVLKGHGALLEQLGVATLTGFGADGMGAAFGAAGALLRYAQSTQGRGLQHVRGLACETENEYIGLDAATRRNLELTETIRGQESPTLFSLLDGCRTAMGSRLLRHWLHHARRDQSVARSRHQSIAALIQAEAIDALSSTLAQVPDIERITTRVALLTARPRDLAALRDGLKALPVVREQVARCFVPGDTCLLREIHDDLATPGECVDLLTRAVMEEPAAMVRDGGVFARGFDAELDELRALSENAGQFLVDLETRERARTGIANLRVEYNKVHGFYIEVTNGQADKVPDDYRRRQTLKNCERYITPELKAFEDKALSAQDRALAREKILYDQLLADLAPHIGVLQTIARALAQVDVLVALSSHALRHNWCAPVLSDAPCLTIVEGRHPVVENQIERFIANDCKLSNDRRLLLITGPNMGGKSTFMRQVALITLLAYVGSYVPATSATIGPIDRIFTRIGASDDLANGRSTFMVEMTESAAILNGATEHSLVLMDEVGRGTSTFDGLALAWAIARHLIDTSRSFTLFATHYFELTQLPETYPSAANVHLSAVEHKDSIVFLHAVQDGPASQSYGLQVAQLAGVPQPVIKAARKHLARLEAQALDATPQLDLFAAPVAEEEIGEAPAPALAAEPQDDGLRDALDAIDPDALTPREALERLYELKRLAA</sequence>
<evidence type="ECO:0000256" key="9">
    <source>
        <dbReference type="HAMAP-Rule" id="MF_00096"/>
    </source>
</evidence>
<keyword evidence="6 9" id="KW-0238">DNA-binding</keyword>
<dbReference type="InterPro" id="IPR005748">
    <property type="entry name" value="DNA_mismatch_repair_MutS"/>
</dbReference>
<dbReference type="PANTHER" id="PTHR11361:SF34">
    <property type="entry name" value="DNA MISMATCH REPAIR PROTEIN MSH1, MITOCHONDRIAL"/>
    <property type="match status" value="1"/>
</dbReference>
<accession>K9DJW2</accession>
<dbReference type="FunFam" id="3.40.50.300:FF:000870">
    <property type="entry name" value="MutS protein homolog 4"/>
    <property type="match status" value="1"/>
</dbReference>
<comment type="function">
    <text evidence="8 9">This protein is involved in the repair of mismatches in DNA. It is possible that it carries out the mismatch recognition step. This protein has a weak ATPase activity.</text>
</comment>
<evidence type="ECO:0000259" key="11">
    <source>
        <dbReference type="PROSITE" id="PS00486"/>
    </source>
</evidence>
<dbReference type="GO" id="GO:0003684">
    <property type="term" value="F:damaged DNA binding"/>
    <property type="evidence" value="ECO:0007669"/>
    <property type="project" value="UniProtKB-UniRule"/>
</dbReference>
<dbReference type="Pfam" id="PF05190">
    <property type="entry name" value="MutS_IV"/>
    <property type="match status" value="1"/>
</dbReference>
<evidence type="ECO:0000256" key="7">
    <source>
        <dbReference type="ARBA" id="ARBA00023204"/>
    </source>
</evidence>
<dbReference type="InterPro" id="IPR007860">
    <property type="entry name" value="DNA_mmatch_repair_MutS_con_dom"/>
</dbReference>
<dbReference type="Gene3D" id="3.40.1170.10">
    <property type="entry name" value="DNA repair protein MutS, domain I"/>
    <property type="match status" value="1"/>
</dbReference>
<organism evidence="12 13">
    <name type="scientific">Massilia timonae CCUG 45783</name>
    <dbReference type="NCBI Taxonomy" id="883126"/>
    <lineage>
        <taxon>Bacteria</taxon>
        <taxon>Pseudomonadati</taxon>
        <taxon>Pseudomonadota</taxon>
        <taxon>Betaproteobacteria</taxon>
        <taxon>Burkholderiales</taxon>
        <taxon>Oxalobacteraceae</taxon>
        <taxon>Telluria group</taxon>
        <taxon>Massilia</taxon>
    </lineage>
</organism>
<dbReference type="GO" id="GO:0030983">
    <property type="term" value="F:mismatched DNA binding"/>
    <property type="evidence" value="ECO:0007669"/>
    <property type="project" value="InterPro"/>
</dbReference>
<proteinExistence type="inferred from homology"/>
<dbReference type="AlphaFoldDB" id="K9DJW2"/>
<dbReference type="Gene3D" id="1.10.1420.10">
    <property type="match status" value="2"/>
</dbReference>
<protein>
    <recommendedName>
        <fullName evidence="2 9">DNA mismatch repair protein MutS</fullName>
    </recommendedName>
</protein>
<dbReference type="PIRSF" id="PIRSF037677">
    <property type="entry name" value="DNA_mis_repair_Msh6"/>
    <property type="match status" value="1"/>
</dbReference>
<dbReference type="InterPro" id="IPR036678">
    <property type="entry name" value="MutS_con_dom_sf"/>
</dbReference>
<dbReference type="CDD" id="cd03284">
    <property type="entry name" value="ABC_MutS1"/>
    <property type="match status" value="1"/>
</dbReference>
<evidence type="ECO:0000256" key="1">
    <source>
        <dbReference type="ARBA" id="ARBA00006271"/>
    </source>
</evidence>
<dbReference type="PANTHER" id="PTHR11361">
    <property type="entry name" value="DNA MISMATCH REPAIR PROTEIN MUTS FAMILY MEMBER"/>
    <property type="match status" value="1"/>
</dbReference>
<dbReference type="Gene3D" id="3.30.420.110">
    <property type="entry name" value="MutS, connector domain"/>
    <property type="match status" value="1"/>
</dbReference>
<dbReference type="InterPro" id="IPR007696">
    <property type="entry name" value="DNA_mismatch_repair_MutS_core"/>
</dbReference>
<dbReference type="Pfam" id="PF00488">
    <property type="entry name" value="MutS_V"/>
    <property type="match status" value="1"/>
</dbReference>
<dbReference type="InterPro" id="IPR027417">
    <property type="entry name" value="P-loop_NTPase"/>
</dbReference>
<dbReference type="SMART" id="SM00533">
    <property type="entry name" value="MUTSd"/>
    <property type="match status" value="1"/>
</dbReference>
<comment type="similarity">
    <text evidence="1 9 10">Belongs to the DNA mismatch repair MutS family.</text>
</comment>
<evidence type="ECO:0000256" key="6">
    <source>
        <dbReference type="ARBA" id="ARBA00023125"/>
    </source>
</evidence>
<dbReference type="Gene3D" id="6.10.140.430">
    <property type="match status" value="1"/>
</dbReference>
<evidence type="ECO:0000256" key="4">
    <source>
        <dbReference type="ARBA" id="ARBA00022763"/>
    </source>
</evidence>
<dbReference type="InterPro" id="IPR007861">
    <property type="entry name" value="DNA_mismatch_repair_MutS_clamp"/>
</dbReference>
<dbReference type="FunFam" id="3.40.1170.10:FF:000001">
    <property type="entry name" value="DNA mismatch repair protein MutS"/>
    <property type="match status" value="1"/>
</dbReference>
<evidence type="ECO:0000313" key="13">
    <source>
        <dbReference type="Proteomes" id="UP000009874"/>
    </source>
</evidence>
<dbReference type="NCBIfam" id="NF003810">
    <property type="entry name" value="PRK05399.1"/>
    <property type="match status" value="1"/>
</dbReference>
<name>K9DJW2_9BURK</name>
<dbReference type="PROSITE" id="PS00486">
    <property type="entry name" value="DNA_MISMATCH_REPAIR_2"/>
    <property type="match status" value="1"/>
</dbReference>
<dbReference type="GO" id="GO:0005829">
    <property type="term" value="C:cytosol"/>
    <property type="evidence" value="ECO:0007669"/>
    <property type="project" value="TreeGrafter"/>
</dbReference>
<dbReference type="Proteomes" id="UP000009874">
    <property type="component" value="Unassembled WGS sequence"/>
</dbReference>
<dbReference type="PATRIC" id="fig|883126.3.peg.52"/>
<keyword evidence="7 9" id="KW-0234">DNA repair</keyword>
<dbReference type="SUPFAM" id="SSF48334">
    <property type="entry name" value="DNA repair protein MutS, domain III"/>
    <property type="match status" value="1"/>
</dbReference>
<dbReference type="SUPFAM" id="SSF52540">
    <property type="entry name" value="P-loop containing nucleoside triphosphate hydrolases"/>
    <property type="match status" value="1"/>
</dbReference>
<evidence type="ECO:0000256" key="8">
    <source>
        <dbReference type="ARBA" id="ARBA00024647"/>
    </source>
</evidence>
<dbReference type="Pfam" id="PF05188">
    <property type="entry name" value="MutS_II"/>
    <property type="match status" value="1"/>
</dbReference>
<dbReference type="InterPro" id="IPR036187">
    <property type="entry name" value="DNA_mismatch_repair_MutS_sf"/>
</dbReference>
<gene>
    <name evidence="9" type="primary">mutS</name>
    <name evidence="12" type="ORF">HMPREF9710_00053</name>
</gene>
<dbReference type="HAMAP" id="MF_00096">
    <property type="entry name" value="MutS"/>
    <property type="match status" value="1"/>
</dbReference>
<dbReference type="InterPro" id="IPR007695">
    <property type="entry name" value="DNA_mismatch_repair_MutS-lik_N"/>
</dbReference>
<dbReference type="InterPro" id="IPR045076">
    <property type="entry name" value="MutS"/>
</dbReference>
<keyword evidence="4 9" id="KW-0227">DNA damage</keyword>
<keyword evidence="13" id="KW-1185">Reference proteome</keyword>
<reference evidence="12 13" key="1">
    <citation type="submission" date="2012-09" db="EMBL/GenBank/DDBJ databases">
        <title>The Genome Sequence of Massilia timonae CCUG 45783.</title>
        <authorList>
            <consortium name="The Broad Institute Genome Sequencing Platform"/>
            <person name="Earl A."/>
            <person name="Ward D."/>
            <person name="Feldgarden M."/>
            <person name="Gevers D."/>
            <person name="Huys G."/>
            <person name="Walker B."/>
            <person name="Young S.K."/>
            <person name="Zeng Q."/>
            <person name="Gargeya S."/>
            <person name="Fitzgerald M."/>
            <person name="Haas B."/>
            <person name="Abouelleil A."/>
            <person name="Alvarado L."/>
            <person name="Arachchi H.M."/>
            <person name="Berlin A.M."/>
            <person name="Chapman S.B."/>
            <person name="Goldberg J."/>
            <person name="Griggs A."/>
            <person name="Gujja S."/>
            <person name="Hansen M."/>
            <person name="Howarth C."/>
            <person name="Imamovic A."/>
            <person name="Larimer J."/>
            <person name="McCowen C."/>
            <person name="Montmayeur A."/>
            <person name="Murphy C."/>
            <person name="Neiman D."/>
            <person name="Pearson M."/>
            <person name="Priest M."/>
            <person name="Roberts A."/>
            <person name="Saif S."/>
            <person name="Shea T."/>
            <person name="Sisk P."/>
            <person name="Sykes S."/>
            <person name="Wortman J."/>
            <person name="Nusbaum C."/>
            <person name="Birren B."/>
        </authorList>
    </citation>
    <scope>NUCLEOTIDE SEQUENCE [LARGE SCALE GENOMIC DNA]</scope>
    <source>
        <strain evidence="12 13">CCUG 45783</strain>
    </source>
</reference>
<dbReference type="SMART" id="SM00534">
    <property type="entry name" value="MUTSac"/>
    <property type="match status" value="1"/>
</dbReference>
<dbReference type="SUPFAM" id="SSF55271">
    <property type="entry name" value="DNA repair protein MutS, domain I"/>
    <property type="match status" value="1"/>
</dbReference>
<dbReference type="STRING" id="47229.LO55_2669"/>
<keyword evidence="3 9" id="KW-0547">Nucleotide-binding</keyword>
<evidence type="ECO:0000256" key="5">
    <source>
        <dbReference type="ARBA" id="ARBA00022840"/>
    </source>
</evidence>
<evidence type="ECO:0000256" key="2">
    <source>
        <dbReference type="ARBA" id="ARBA00021982"/>
    </source>
</evidence>
<dbReference type="InterPro" id="IPR016151">
    <property type="entry name" value="DNA_mismatch_repair_MutS_N"/>
</dbReference>
<dbReference type="InterPro" id="IPR017261">
    <property type="entry name" value="DNA_mismatch_repair_MutS/MSH"/>
</dbReference>
<comment type="caution">
    <text evidence="12">The sequence shown here is derived from an EMBL/GenBank/DDBJ whole genome shotgun (WGS) entry which is preliminary data.</text>
</comment>
<dbReference type="RefSeq" id="WP_005662762.1">
    <property type="nucleotide sequence ID" value="NZ_JH992922.1"/>
</dbReference>
<dbReference type="GO" id="GO:0140664">
    <property type="term" value="F:ATP-dependent DNA damage sensor activity"/>
    <property type="evidence" value="ECO:0007669"/>
    <property type="project" value="InterPro"/>
</dbReference>
<evidence type="ECO:0000256" key="3">
    <source>
        <dbReference type="ARBA" id="ARBA00022741"/>
    </source>
</evidence>
<feature type="domain" description="DNA mismatch repair proteins mutS family" evidence="11">
    <location>
        <begin position="713"/>
        <end position="729"/>
    </location>
</feature>
<dbReference type="OrthoDB" id="9802448at2"/>